<evidence type="ECO:0000256" key="4">
    <source>
        <dbReference type="RuleBase" id="RU003719"/>
    </source>
</evidence>
<dbReference type="CDD" id="cd12179">
    <property type="entry name" value="2-Hacid_dh_14"/>
    <property type="match status" value="1"/>
</dbReference>
<accession>A0A5S3N500</accession>
<dbReference type="InterPro" id="IPR006139">
    <property type="entry name" value="D-isomer_2_OHA_DH_cat_dom"/>
</dbReference>
<evidence type="ECO:0000259" key="6">
    <source>
        <dbReference type="Pfam" id="PF02826"/>
    </source>
</evidence>
<keyword evidence="8" id="KW-1185">Reference proteome</keyword>
<dbReference type="SUPFAM" id="SSF52283">
    <property type="entry name" value="Formate/glycerate dehydrogenase catalytic domain-like"/>
    <property type="match status" value="1"/>
</dbReference>
<sequence>MKILHLDTNHPLLLNQLTDLGFINDEDYTSSKEEIEAKIHNYDGFIIRSRFSIDKNFLDKAKNLKFIGRVGAGLENIDCAYAESKNIELIAAPEGNRNAVGEHSLAMLLSLFNKLNKADKEVRNGKWLREENRGIELNGKTVGLIGYGNMGKSFAKKLRGFDVNVLCYDLKPNVGDENCIQVSLQELQENADVLSLHTPQTNLTKNMVNANFINSFKKNFWLINTARGTSVVTSDLVSALKSGKILGAGLDVLEYEKTSFENLFKKEKGGFDCAQPDSENYKIPEAFHHLINSQNVILSPHVAGWTIESKEKLAQTIVDKIKAKFC</sequence>
<feature type="domain" description="D-isomer specific 2-hydroxyacid dehydrogenase catalytic" evidence="5">
    <location>
        <begin position="24"/>
        <end position="323"/>
    </location>
</feature>
<evidence type="ECO:0000256" key="3">
    <source>
        <dbReference type="ARBA" id="ARBA00023027"/>
    </source>
</evidence>
<evidence type="ECO:0000256" key="1">
    <source>
        <dbReference type="ARBA" id="ARBA00005854"/>
    </source>
</evidence>
<dbReference type="SUPFAM" id="SSF51735">
    <property type="entry name" value="NAD(P)-binding Rossmann-fold domains"/>
    <property type="match status" value="1"/>
</dbReference>
<dbReference type="RefSeq" id="WP_138535317.1">
    <property type="nucleotide sequence ID" value="NZ_VANR01000003.1"/>
</dbReference>
<dbReference type="EMBL" id="VANR01000003">
    <property type="protein sequence ID" value="TMM30365.1"/>
    <property type="molecule type" value="Genomic_DNA"/>
</dbReference>
<dbReference type="InterPro" id="IPR036291">
    <property type="entry name" value="NAD(P)-bd_dom_sf"/>
</dbReference>
<dbReference type="Pfam" id="PF00389">
    <property type="entry name" value="2-Hacid_dh"/>
    <property type="match status" value="1"/>
</dbReference>
<name>A0A5S3N500_9FLAO</name>
<feature type="domain" description="D-isomer specific 2-hydroxyacid dehydrogenase NAD-binding" evidence="6">
    <location>
        <begin position="105"/>
        <end position="303"/>
    </location>
</feature>
<dbReference type="AlphaFoldDB" id="A0A5S3N500"/>
<comment type="caution">
    <text evidence="7">The sequence shown here is derived from an EMBL/GenBank/DDBJ whole genome shotgun (WGS) entry which is preliminary data.</text>
</comment>
<dbReference type="InterPro" id="IPR006140">
    <property type="entry name" value="D-isomer_DH_NAD-bd"/>
</dbReference>
<dbReference type="InterPro" id="IPR050418">
    <property type="entry name" value="D-iso_2-hydroxyacid_DH_PdxB"/>
</dbReference>
<keyword evidence="3" id="KW-0520">NAD</keyword>
<gene>
    <name evidence="7" type="ORF">FDT66_06280</name>
</gene>
<keyword evidence="2 4" id="KW-0560">Oxidoreductase</keyword>
<dbReference type="Pfam" id="PF02826">
    <property type="entry name" value="2-Hacid_dh_C"/>
    <property type="match status" value="1"/>
</dbReference>
<proteinExistence type="inferred from homology"/>
<evidence type="ECO:0000259" key="5">
    <source>
        <dbReference type="Pfam" id="PF00389"/>
    </source>
</evidence>
<evidence type="ECO:0000256" key="2">
    <source>
        <dbReference type="ARBA" id="ARBA00023002"/>
    </source>
</evidence>
<dbReference type="GO" id="GO:0051287">
    <property type="term" value="F:NAD binding"/>
    <property type="evidence" value="ECO:0007669"/>
    <property type="project" value="InterPro"/>
</dbReference>
<dbReference type="Proteomes" id="UP000307140">
    <property type="component" value="Unassembled WGS sequence"/>
</dbReference>
<organism evidence="7 8">
    <name type="scientific">Polaribacter aestuariivivens</name>
    <dbReference type="NCBI Taxonomy" id="2304626"/>
    <lineage>
        <taxon>Bacteria</taxon>
        <taxon>Pseudomonadati</taxon>
        <taxon>Bacteroidota</taxon>
        <taxon>Flavobacteriia</taxon>
        <taxon>Flavobacteriales</taxon>
        <taxon>Flavobacteriaceae</taxon>
    </lineage>
</organism>
<reference evidence="7 8" key="1">
    <citation type="submission" date="2019-05" db="EMBL/GenBank/DDBJ databases">
        <title>Polaribacter aestuariivivens sp. nov., isolated from a tidal flat.</title>
        <authorList>
            <person name="Yoon J.-H."/>
        </authorList>
    </citation>
    <scope>NUCLEOTIDE SEQUENCE [LARGE SCALE GENOMIC DNA]</scope>
    <source>
        <strain evidence="7 8">DBTF-3</strain>
    </source>
</reference>
<evidence type="ECO:0000313" key="7">
    <source>
        <dbReference type="EMBL" id="TMM30365.1"/>
    </source>
</evidence>
<comment type="similarity">
    <text evidence="1 4">Belongs to the D-isomer specific 2-hydroxyacid dehydrogenase family.</text>
</comment>
<dbReference type="PANTHER" id="PTHR43761">
    <property type="entry name" value="D-ISOMER SPECIFIC 2-HYDROXYACID DEHYDROGENASE FAMILY PROTEIN (AFU_ORTHOLOGUE AFUA_1G13630)"/>
    <property type="match status" value="1"/>
</dbReference>
<dbReference type="PANTHER" id="PTHR43761:SF1">
    <property type="entry name" value="D-ISOMER SPECIFIC 2-HYDROXYACID DEHYDROGENASE CATALYTIC DOMAIN-CONTAINING PROTEIN-RELATED"/>
    <property type="match status" value="1"/>
</dbReference>
<dbReference type="Gene3D" id="3.40.50.720">
    <property type="entry name" value="NAD(P)-binding Rossmann-like Domain"/>
    <property type="match status" value="2"/>
</dbReference>
<protein>
    <submittedName>
        <fullName evidence="7">Hydroxyacid dehydrogenase</fullName>
    </submittedName>
</protein>
<dbReference type="GO" id="GO:0016616">
    <property type="term" value="F:oxidoreductase activity, acting on the CH-OH group of donors, NAD or NADP as acceptor"/>
    <property type="evidence" value="ECO:0007669"/>
    <property type="project" value="InterPro"/>
</dbReference>
<dbReference type="OrthoDB" id="9805416at2"/>
<evidence type="ECO:0000313" key="8">
    <source>
        <dbReference type="Proteomes" id="UP000307140"/>
    </source>
</evidence>